<dbReference type="InterPro" id="IPR037095">
    <property type="entry name" value="RBP-J/Cbf11_DNA-bd_sf"/>
</dbReference>
<evidence type="ECO:0000259" key="8">
    <source>
        <dbReference type="SMART" id="SM01267"/>
    </source>
</evidence>
<evidence type="ECO:0008006" key="12">
    <source>
        <dbReference type="Google" id="ProtNLM"/>
    </source>
</evidence>
<name>A0A8H7UCR1_9FUNG</name>
<organism evidence="10 11">
    <name type="scientific">Umbelopsis vinacea</name>
    <dbReference type="NCBI Taxonomy" id="44442"/>
    <lineage>
        <taxon>Eukaryota</taxon>
        <taxon>Fungi</taxon>
        <taxon>Fungi incertae sedis</taxon>
        <taxon>Mucoromycota</taxon>
        <taxon>Mucoromycotina</taxon>
        <taxon>Umbelopsidomycetes</taxon>
        <taxon>Umbelopsidales</taxon>
        <taxon>Umbelopsidaceae</taxon>
        <taxon>Umbelopsis</taxon>
    </lineage>
</organism>
<gene>
    <name evidence="10" type="ORF">INT44_007581</name>
</gene>
<comment type="similarity">
    <text evidence="2">Belongs to the Su(H) family.</text>
</comment>
<sequence length="1221" mass="134400">MSNSSAHSPYPTTNVDQEGLSRKRKQQQNEFVSHVDLQYAEHQPGNSHFDTMYPAQNDLQWSLMHPPATTSDQFSVDPMFAFQPNQGMDFENSHGFDSHVLHPGNQHPPAHDPPPFHDMHGGHVTDHNFQSDMFHMPPSLVDQANMRRHSVAVGEILRQQQVDPNASYMDMTNQDYDRFRPRHMSTTFDMSPFQLMQQPYQPSPLFNSEQQAMSTPPHNATPIQRRQSKSATTITKSKARTNQRNRAMSLRLDTSGSPSTQAVQQSSPLTPAFFSPAFLEALNADTQSSADEADVYPFPAHDSEYVDPSKTMNNARTNPEDSANHFYSSASPTDSSDIKPSPSSSSTYMMEPKPFLTQQHTTPTIIEENEELFKNLADYGSHMQLPTQPPVNGLGIRRQSEHFPIQDAKILYTSPSGGITDMRSALGHFLSSPSSLAAGEYTVMLLTSKVAQKSYGTEKRFLCPPPTTIILGPQWWTPGSDTKGSTSSNTLHPPKLAIHMSGDATAMSTAQPIQLNTFEWSTAAGDRIDGSSNERFTQNGSKSNPASSNVVTSTNEPILSGRCVSKNLYINDADEKRKRVEVMVKIQLANGFNLGTFASKGIKVISKPSKKRQNAKNMDLCIHHGSTISLFNRIRSQTVSTKYLGVSTSNNSAIRYGGNVPLDWPAPGFSEENLNLNNSTCFSVRTSSWDPFVIWIVDTSGRQQADPDMFNSRNPGSSAPRRPTPPIIALQDKPDEPIAIHYNQPVVLQCLHTGLVSPVMIIRKVDKGSSVLGGIRMERGPQIADEFKTGGEYGDEGLGDPVSQLHKVAFQIVNDPSTTLGHHSNFGNPTSFNNESDFLPRLTEPATYLNCASDVVGMHQVSEPRKLNPEIKAELAHRVNASRAEAEQYAAANGEWDWASINEPFYNPEMMNPADSAIVAHEGGRVVRKRRVSCDMSSGDMPMYRPNDRPMFTGPGTPQGSTSSPSPVSVNAAASSRRRVNSLNDVTLSNESHPRTLKKEPNQGRRSSVAQQGANINDRAFWTEDVSDAAIWTIVGTDSVMYSFWSASEQVGNLYSGLDINSAPVTPIPHISHYISDATSDASAVPSSSNSPSPMVMSEETPPHMMNSSPSPANGKHTLTLYGQSFSPELTVWFGNVPSPRTECRSAEVLKCELPDAGMWFNEDGGAFAVQQDTLKVPLLLVRRDGIVYRTRHWFDLTSFTVKPMHQGSNAGEQSRSSLKV</sequence>
<feature type="compositionally biased region" description="Polar residues" evidence="7">
    <location>
        <begin position="530"/>
        <end position="553"/>
    </location>
</feature>
<dbReference type="GO" id="GO:0005634">
    <property type="term" value="C:nucleus"/>
    <property type="evidence" value="ECO:0007669"/>
    <property type="project" value="UniProtKB-SubCell"/>
</dbReference>
<evidence type="ECO:0000256" key="4">
    <source>
        <dbReference type="ARBA" id="ARBA00023125"/>
    </source>
</evidence>
<evidence type="ECO:0000256" key="5">
    <source>
        <dbReference type="ARBA" id="ARBA00023163"/>
    </source>
</evidence>
<feature type="region of interest" description="Disordered" evidence="7">
    <location>
        <begin position="704"/>
        <end position="724"/>
    </location>
</feature>
<feature type="compositionally biased region" description="Low complexity" evidence="7">
    <location>
        <begin position="953"/>
        <end position="975"/>
    </location>
</feature>
<dbReference type="SMART" id="SM01267">
    <property type="entry name" value="LAG1_DNAbind"/>
    <property type="match status" value="1"/>
</dbReference>
<protein>
    <recommendedName>
        <fullName evidence="12">LAG1-DNAbind-domain-containing protein</fullName>
    </recommendedName>
</protein>
<evidence type="ECO:0000256" key="7">
    <source>
        <dbReference type="SAM" id="MobiDB-lite"/>
    </source>
</evidence>
<proteinExistence type="inferred from homology"/>
<dbReference type="SMART" id="SM01268">
    <property type="entry name" value="BTD"/>
    <property type="match status" value="1"/>
</dbReference>
<dbReference type="SUPFAM" id="SSF49417">
    <property type="entry name" value="p53-like transcription factors"/>
    <property type="match status" value="1"/>
</dbReference>
<feature type="compositionally biased region" description="Polar residues" evidence="7">
    <location>
        <begin position="244"/>
        <end position="267"/>
    </location>
</feature>
<feature type="region of interest" description="Disordered" evidence="7">
    <location>
        <begin position="934"/>
        <end position="1012"/>
    </location>
</feature>
<dbReference type="InterPro" id="IPR008967">
    <property type="entry name" value="p53-like_TF_DNA-bd_sf"/>
</dbReference>
<feature type="domain" description="Beta-trefoil DNA-binding" evidence="9">
    <location>
        <begin position="620"/>
        <end position="1032"/>
    </location>
</feature>
<comment type="subcellular location">
    <subcellularLocation>
        <location evidence="1">Nucleus</location>
    </subcellularLocation>
</comment>
<evidence type="ECO:0000313" key="10">
    <source>
        <dbReference type="EMBL" id="KAG2175103.1"/>
    </source>
</evidence>
<keyword evidence="4" id="KW-0238">DNA-binding</keyword>
<keyword evidence="3" id="KW-0805">Transcription regulation</keyword>
<feature type="domain" description="RBP-J/Cbf11/Cbf12 DNA binding" evidence="8">
    <location>
        <begin position="442"/>
        <end position="619"/>
    </location>
</feature>
<dbReference type="Proteomes" id="UP000612746">
    <property type="component" value="Unassembled WGS sequence"/>
</dbReference>
<dbReference type="InterPro" id="IPR015350">
    <property type="entry name" value="Beta-trefoil_DNA-bd_dom"/>
</dbReference>
<feature type="region of interest" description="Disordered" evidence="7">
    <location>
        <begin position="294"/>
        <end position="350"/>
    </location>
</feature>
<dbReference type="SUPFAM" id="SSF110217">
    <property type="entry name" value="DNA-binding protein LAG-1 (CSL)"/>
    <property type="match status" value="1"/>
</dbReference>
<feature type="compositionally biased region" description="Low complexity" evidence="7">
    <location>
        <begin position="331"/>
        <end position="347"/>
    </location>
</feature>
<evidence type="ECO:0000259" key="9">
    <source>
        <dbReference type="SMART" id="SM01268"/>
    </source>
</evidence>
<dbReference type="Pfam" id="PF09270">
    <property type="entry name" value="BTD"/>
    <property type="match status" value="1"/>
</dbReference>
<dbReference type="AlphaFoldDB" id="A0A8H7UCR1"/>
<feature type="region of interest" description="Disordered" evidence="7">
    <location>
        <begin position="529"/>
        <end position="553"/>
    </location>
</feature>
<dbReference type="Pfam" id="PF20144">
    <property type="entry name" value="TIG_SUH"/>
    <property type="match status" value="1"/>
</dbReference>
<dbReference type="GO" id="GO:0000978">
    <property type="term" value="F:RNA polymerase II cis-regulatory region sequence-specific DNA binding"/>
    <property type="evidence" value="ECO:0007669"/>
    <property type="project" value="InterPro"/>
</dbReference>
<feature type="region of interest" description="Disordered" evidence="7">
    <location>
        <begin position="1"/>
        <end position="28"/>
    </location>
</feature>
<dbReference type="InterPro" id="IPR040159">
    <property type="entry name" value="CLS_fam"/>
</dbReference>
<keyword evidence="11" id="KW-1185">Reference proteome</keyword>
<dbReference type="InterPro" id="IPR015351">
    <property type="entry name" value="RBP-J/Cbf11/Cbf12_DNA-bd"/>
</dbReference>
<comment type="caution">
    <text evidence="10">The sequence shown here is derived from an EMBL/GenBank/DDBJ whole genome shotgun (WGS) entry which is preliminary data.</text>
</comment>
<evidence type="ECO:0000256" key="3">
    <source>
        <dbReference type="ARBA" id="ARBA00023015"/>
    </source>
</evidence>
<dbReference type="Pfam" id="PF09271">
    <property type="entry name" value="LAG1-DNAbind"/>
    <property type="match status" value="1"/>
</dbReference>
<dbReference type="EMBL" id="JAEPRA010000015">
    <property type="protein sequence ID" value="KAG2175103.1"/>
    <property type="molecule type" value="Genomic_DNA"/>
</dbReference>
<dbReference type="InterPro" id="IPR038007">
    <property type="entry name" value="RBP-Jkappa_IPT"/>
</dbReference>
<dbReference type="OrthoDB" id="2349896at2759"/>
<dbReference type="GO" id="GO:0001228">
    <property type="term" value="F:DNA-binding transcription activator activity, RNA polymerase II-specific"/>
    <property type="evidence" value="ECO:0007669"/>
    <property type="project" value="InterPro"/>
</dbReference>
<dbReference type="Gene3D" id="2.60.40.1450">
    <property type="entry name" value="LAG1, DNA binding domain"/>
    <property type="match status" value="1"/>
</dbReference>
<evidence type="ECO:0000256" key="2">
    <source>
        <dbReference type="ARBA" id="ARBA00009704"/>
    </source>
</evidence>
<keyword evidence="6" id="KW-0539">Nucleus</keyword>
<evidence type="ECO:0000256" key="6">
    <source>
        <dbReference type="ARBA" id="ARBA00023242"/>
    </source>
</evidence>
<dbReference type="SUPFAM" id="SSF81296">
    <property type="entry name" value="E set domains"/>
    <property type="match status" value="1"/>
</dbReference>
<reference evidence="10" key="1">
    <citation type="submission" date="2020-12" db="EMBL/GenBank/DDBJ databases">
        <title>Metabolic potential, ecology and presence of endohyphal bacteria is reflected in genomic diversity of Mucoromycotina.</title>
        <authorList>
            <person name="Muszewska A."/>
            <person name="Okrasinska A."/>
            <person name="Steczkiewicz K."/>
            <person name="Drgas O."/>
            <person name="Orlowska M."/>
            <person name="Perlinska-Lenart U."/>
            <person name="Aleksandrzak-Piekarczyk T."/>
            <person name="Szatraj K."/>
            <person name="Zielenkiewicz U."/>
            <person name="Pilsyk S."/>
            <person name="Malc E."/>
            <person name="Mieczkowski P."/>
            <person name="Kruszewska J.S."/>
            <person name="Biernat P."/>
            <person name="Pawlowska J."/>
        </authorList>
    </citation>
    <scope>NUCLEOTIDE SEQUENCE</scope>
    <source>
        <strain evidence="10">WA0000051536</strain>
    </source>
</reference>
<dbReference type="FunFam" id="2.60.40.1450:FF:000003">
    <property type="entry name" value="Related to J kappa-recombination signal binding protein"/>
    <property type="match status" value="1"/>
</dbReference>
<dbReference type="InterPro" id="IPR036358">
    <property type="entry name" value="BTD_sf"/>
</dbReference>
<dbReference type="InterPro" id="IPR013783">
    <property type="entry name" value="Ig-like_fold"/>
</dbReference>
<feature type="compositionally biased region" description="Polar residues" evidence="7">
    <location>
        <begin position="1"/>
        <end position="16"/>
    </location>
</feature>
<evidence type="ECO:0000256" key="1">
    <source>
        <dbReference type="ARBA" id="ARBA00004123"/>
    </source>
</evidence>
<keyword evidence="5" id="KW-0804">Transcription</keyword>
<evidence type="ECO:0000313" key="11">
    <source>
        <dbReference type="Proteomes" id="UP000612746"/>
    </source>
</evidence>
<feature type="compositionally biased region" description="Basic and acidic residues" evidence="7">
    <location>
        <begin position="992"/>
        <end position="1003"/>
    </location>
</feature>
<dbReference type="PANTHER" id="PTHR10665">
    <property type="entry name" value="RECOMBINING BINDING PROTEIN SUPPRESSOR OF HAIRLESS"/>
    <property type="match status" value="1"/>
</dbReference>
<feature type="region of interest" description="Disordered" evidence="7">
    <location>
        <begin position="1079"/>
        <end position="1112"/>
    </location>
</feature>
<dbReference type="Gene3D" id="2.60.40.10">
    <property type="entry name" value="Immunoglobulins"/>
    <property type="match status" value="1"/>
</dbReference>
<feature type="region of interest" description="Disordered" evidence="7">
    <location>
        <begin position="203"/>
        <end position="267"/>
    </location>
</feature>
<feature type="compositionally biased region" description="Low complexity" evidence="7">
    <location>
        <begin position="1079"/>
        <end position="1098"/>
    </location>
</feature>
<feature type="compositionally biased region" description="Polar residues" evidence="7">
    <location>
        <begin position="203"/>
        <end position="236"/>
    </location>
</feature>
<accession>A0A8H7UCR1</accession>
<dbReference type="InterPro" id="IPR014756">
    <property type="entry name" value="Ig_E-set"/>
</dbReference>